<keyword evidence="1" id="KW-0472">Membrane</keyword>
<protein>
    <submittedName>
        <fullName evidence="2">Uncharacterized protein</fullName>
    </submittedName>
</protein>
<proteinExistence type="predicted"/>
<sequence length="177" mass="20513">MRQPIQYFKEAAEVLSCVIAALTLMSLVLSAMFPLDPLTFFFLLYAILLSWIGLQFWNNYAAMCRRAEREAYLRSEIQRFFYDFLQQARWNVPLQVPTDIAEVPVAIQRTGDLHRMVFIVRLAEQHRQALSPEDAISLRNCVQADVEQAFAGAWSQVKVGLPFYRKSFTFLKVEVIL</sequence>
<evidence type="ECO:0000313" key="2">
    <source>
        <dbReference type="EMBL" id="HIR05778.1"/>
    </source>
</evidence>
<organism evidence="2 3">
    <name type="scientific">Candidatus Copromonas faecavium</name>
    <name type="common">nom. illeg.</name>
    <dbReference type="NCBI Taxonomy" id="2840740"/>
    <lineage>
        <taxon>Bacteria</taxon>
        <taxon>Bacillati</taxon>
        <taxon>Bacillota</taxon>
        <taxon>Clostridia</taxon>
        <taxon>Lachnospirales</taxon>
        <taxon>Lachnospiraceae</taxon>
        <taxon>Candidatus Copromonas (nom. illeg.)</taxon>
    </lineage>
</organism>
<dbReference type="AlphaFoldDB" id="A0A9D1A4T9"/>
<feature type="transmembrane region" description="Helical" evidence="1">
    <location>
        <begin position="12"/>
        <end position="33"/>
    </location>
</feature>
<reference evidence="2" key="2">
    <citation type="journal article" date="2021" name="PeerJ">
        <title>Extensive microbial diversity within the chicken gut microbiome revealed by metagenomics and culture.</title>
        <authorList>
            <person name="Gilroy R."/>
            <person name="Ravi A."/>
            <person name="Getino M."/>
            <person name="Pursley I."/>
            <person name="Horton D.L."/>
            <person name="Alikhan N.F."/>
            <person name="Baker D."/>
            <person name="Gharbi K."/>
            <person name="Hall N."/>
            <person name="Watson M."/>
            <person name="Adriaenssens E.M."/>
            <person name="Foster-Nyarko E."/>
            <person name="Jarju S."/>
            <person name="Secka A."/>
            <person name="Antonio M."/>
            <person name="Oren A."/>
            <person name="Chaudhuri R.R."/>
            <person name="La Ragione R."/>
            <person name="Hildebrand F."/>
            <person name="Pallen M.J."/>
        </authorList>
    </citation>
    <scope>NUCLEOTIDE SEQUENCE</scope>
    <source>
        <strain evidence="2">CHK180-2868</strain>
    </source>
</reference>
<keyword evidence="1" id="KW-1133">Transmembrane helix</keyword>
<comment type="caution">
    <text evidence="2">The sequence shown here is derived from an EMBL/GenBank/DDBJ whole genome shotgun (WGS) entry which is preliminary data.</text>
</comment>
<dbReference type="Proteomes" id="UP000824250">
    <property type="component" value="Unassembled WGS sequence"/>
</dbReference>
<gene>
    <name evidence="2" type="ORF">IAB28_07410</name>
</gene>
<evidence type="ECO:0000313" key="3">
    <source>
        <dbReference type="Proteomes" id="UP000824250"/>
    </source>
</evidence>
<feature type="transmembrane region" description="Helical" evidence="1">
    <location>
        <begin position="39"/>
        <end position="57"/>
    </location>
</feature>
<reference evidence="2" key="1">
    <citation type="submission" date="2020-10" db="EMBL/GenBank/DDBJ databases">
        <authorList>
            <person name="Gilroy R."/>
        </authorList>
    </citation>
    <scope>NUCLEOTIDE SEQUENCE</scope>
    <source>
        <strain evidence="2">CHK180-2868</strain>
    </source>
</reference>
<keyword evidence="1" id="KW-0812">Transmembrane</keyword>
<evidence type="ECO:0000256" key="1">
    <source>
        <dbReference type="SAM" id="Phobius"/>
    </source>
</evidence>
<accession>A0A9D1A4T9</accession>
<name>A0A9D1A4T9_9FIRM</name>
<dbReference type="EMBL" id="DVGC01000041">
    <property type="protein sequence ID" value="HIR05778.1"/>
    <property type="molecule type" value="Genomic_DNA"/>
</dbReference>